<dbReference type="SUPFAM" id="SSF52317">
    <property type="entry name" value="Class I glutamine amidotransferase-like"/>
    <property type="match status" value="1"/>
</dbReference>
<dbReference type="PRINTS" id="PR00096">
    <property type="entry name" value="GATASE"/>
</dbReference>
<evidence type="ECO:0000259" key="7">
    <source>
        <dbReference type="Pfam" id="PF00117"/>
    </source>
</evidence>
<keyword evidence="3" id="KW-0822">Tryptophan biosynthesis</keyword>
<evidence type="ECO:0000313" key="8">
    <source>
        <dbReference type="EMBL" id="GGP18888.1"/>
    </source>
</evidence>
<organism evidence="8 9">
    <name type="scientific">Thermocladium modestius</name>
    <dbReference type="NCBI Taxonomy" id="62609"/>
    <lineage>
        <taxon>Archaea</taxon>
        <taxon>Thermoproteota</taxon>
        <taxon>Thermoprotei</taxon>
        <taxon>Thermoproteales</taxon>
        <taxon>Thermoproteaceae</taxon>
        <taxon>Thermocladium</taxon>
    </lineage>
</organism>
<dbReference type="Gene3D" id="3.40.50.880">
    <property type="match status" value="1"/>
</dbReference>
<dbReference type="PANTHER" id="PTHR43418:SF4">
    <property type="entry name" value="MULTIFUNCTIONAL TRYPTOPHAN BIOSYNTHESIS PROTEIN"/>
    <property type="match status" value="1"/>
</dbReference>
<dbReference type="InterPro" id="IPR017926">
    <property type="entry name" value="GATASE"/>
</dbReference>
<evidence type="ECO:0000256" key="5">
    <source>
        <dbReference type="ARBA" id="ARBA00023141"/>
    </source>
</evidence>
<comment type="caution">
    <text evidence="8">The sequence shown here is derived from an EMBL/GenBank/DDBJ whole genome shotgun (WGS) entry which is preliminary data.</text>
</comment>
<dbReference type="Proteomes" id="UP000610960">
    <property type="component" value="Unassembled WGS sequence"/>
</dbReference>
<sequence>MDLTIIIDNYDSFVYNVAQYVGELGSRPVVVRNDEVSVKALERMRPDRLIISPGPGSPLNERDVGVSREAVLRFGGRIPVLGICLGHQLIGVVFGARIRRARTVRHGKASLIRRMDSPLYLGLPGEFKAMRYHSLAIDDVPEDLVVDAVSMDDNEVMGIHHVEHPIFGVQFHPESVGTRVGMRILSNFLNGV</sequence>
<reference evidence="8" key="2">
    <citation type="submission" date="2020-09" db="EMBL/GenBank/DDBJ databases">
        <authorList>
            <person name="Sun Q."/>
            <person name="Ohkuma M."/>
        </authorList>
    </citation>
    <scope>NUCLEOTIDE SEQUENCE</scope>
    <source>
        <strain evidence="8">JCM 10088</strain>
    </source>
</reference>
<dbReference type="InterPro" id="IPR050472">
    <property type="entry name" value="Anth_synth/Amidotransfase"/>
</dbReference>
<dbReference type="GO" id="GO:0004049">
    <property type="term" value="F:anthranilate synthase activity"/>
    <property type="evidence" value="ECO:0007669"/>
    <property type="project" value="UniProtKB-EC"/>
</dbReference>
<gene>
    <name evidence="8" type="ORF">GCM10007981_00350</name>
</gene>
<dbReference type="OrthoDB" id="3321at2157"/>
<feature type="domain" description="Glutamine amidotransferase" evidence="7">
    <location>
        <begin position="6"/>
        <end position="189"/>
    </location>
</feature>
<dbReference type="AlphaFoldDB" id="A0A830GTK6"/>
<dbReference type="InterPro" id="IPR029062">
    <property type="entry name" value="Class_I_gatase-like"/>
</dbReference>
<dbReference type="PROSITE" id="PS51273">
    <property type="entry name" value="GATASE_TYPE_1"/>
    <property type="match status" value="1"/>
</dbReference>
<comment type="pathway">
    <text evidence="1">Amino-acid biosynthesis; L-tryptophan biosynthesis; L-tryptophan from chorismate: step 1/5.</text>
</comment>
<dbReference type="EMBL" id="BMNL01000001">
    <property type="protein sequence ID" value="GGP18888.1"/>
    <property type="molecule type" value="Genomic_DNA"/>
</dbReference>
<dbReference type="EC" id="4.1.3.27" evidence="2"/>
<dbReference type="CDD" id="cd01743">
    <property type="entry name" value="GATase1_Anthranilate_Synthase"/>
    <property type="match status" value="1"/>
</dbReference>
<dbReference type="GO" id="GO:0005829">
    <property type="term" value="C:cytosol"/>
    <property type="evidence" value="ECO:0007669"/>
    <property type="project" value="TreeGrafter"/>
</dbReference>
<dbReference type="RefSeq" id="WP_188595467.1">
    <property type="nucleotide sequence ID" value="NZ_BMNL01000001.1"/>
</dbReference>
<evidence type="ECO:0000256" key="3">
    <source>
        <dbReference type="ARBA" id="ARBA00022822"/>
    </source>
</evidence>
<evidence type="ECO:0000313" key="9">
    <source>
        <dbReference type="Proteomes" id="UP000610960"/>
    </source>
</evidence>
<keyword evidence="3" id="KW-0028">Amino-acid biosynthesis</keyword>
<dbReference type="FunFam" id="3.40.50.880:FF:000003">
    <property type="entry name" value="Anthranilate synthase component II"/>
    <property type="match status" value="1"/>
</dbReference>
<dbReference type="NCBIfam" id="TIGR00566">
    <property type="entry name" value="trpG_papA"/>
    <property type="match status" value="1"/>
</dbReference>
<dbReference type="InterPro" id="IPR006221">
    <property type="entry name" value="TrpG/PapA_dom"/>
</dbReference>
<protein>
    <recommendedName>
        <fullName evidence="2">anthranilate synthase</fullName>
        <ecNumber evidence="2">4.1.3.27</ecNumber>
    </recommendedName>
</protein>
<evidence type="ECO:0000256" key="2">
    <source>
        <dbReference type="ARBA" id="ARBA00012266"/>
    </source>
</evidence>
<name>A0A830GTK6_9CREN</name>
<accession>A0A830GTK6</accession>
<keyword evidence="4" id="KW-0315">Glutamine amidotransferase</keyword>
<dbReference type="Pfam" id="PF00117">
    <property type="entry name" value="GATase"/>
    <property type="match status" value="1"/>
</dbReference>
<proteinExistence type="predicted"/>
<evidence type="ECO:0000256" key="1">
    <source>
        <dbReference type="ARBA" id="ARBA00004873"/>
    </source>
</evidence>
<evidence type="ECO:0000256" key="6">
    <source>
        <dbReference type="ARBA" id="ARBA00047683"/>
    </source>
</evidence>
<dbReference type="PANTHER" id="PTHR43418">
    <property type="entry name" value="MULTIFUNCTIONAL TRYPTOPHAN BIOSYNTHESIS PROTEIN-RELATED"/>
    <property type="match status" value="1"/>
</dbReference>
<keyword evidence="5" id="KW-0057">Aromatic amino acid biosynthesis</keyword>
<dbReference type="PRINTS" id="PR00099">
    <property type="entry name" value="CPSGATASE"/>
</dbReference>
<comment type="catalytic activity">
    <reaction evidence="6">
        <text>chorismate + L-glutamine = anthranilate + pyruvate + L-glutamate + H(+)</text>
        <dbReference type="Rhea" id="RHEA:21732"/>
        <dbReference type="ChEBI" id="CHEBI:15361"/>
        <dbReference type="ChEBI" id="CHEBI:15378"/>
        <dbReference type="ChEBI" id="CHEBI:16567"/>
        <dbReference type="ChEBI" id="CHEBI:29748"/>
        <dbReference type="ChEBI" id="CHEBI:29985"/>
        <dbReference type="ChEBI" id="CHEBI:58359"/>
        <dbReference type="EC" id="4.1.3.27"/>
    </reaction>
</comment>
<dbReference type="GO" id="GO:0000162">
    <property type="term" value="P:L-tryptophan biosynthetic process"/>
    <property type="evidence" value="ECO:0007669"/>
    <property type="project" value="UniProtKB-KW"/>
</dbReference>
<keyword evidence="9" id="KW-1185">Reference proteome</keyword>
<reference evidence="8" key="1">
    <citation type="journal article" date="2014" name="Int. J. Syst. Evol. Microbiol.">
        <title>Complete genome sequence of Corynebacterium casei LMG S-19264T (=DSM 44701T), isolated from a smear-ripened cheese.</title>
        <authorList>
            <consortium name="US DOE Joint Genome Institute (JGI-PGF)"/>
            <person name="Walter F."/>
            <person name="Albersmeier A."/>
            <person name="Kalinowski J."/>
            <person name="Ruckert C."/>
        </authorList>
    </citation>
    <scope>NUCLEOTIDE SEQUENCE</scope>
    <source>
        <strain evidence="8">JCM 10088</strain>
    </source>
</reference>
<evidence type="ECO:0000256" key="4">
    <source>
        <dbReference type="ARBA" id="ARBA00022962"/>
    </source>
</evidence>
<dbReference type="PRINTS" id="PR00097">
    <property type="entry name" value="ANTSNTHASEII"/>
</dbReference>